<protein>
    <submittedName>
        <fullName evidence="1">ATP-binding protein</fullName>
    </submittedName>
</protein>
<gene>
    <name evidence="1" type="ORF">LVJ81_09955</name>
</gene>
<evidence type="ECO:0000313" key="1">
    <source>
        <dbReference type="EMBL" id="UOO91951.1"/>
    </source>
</evidence>
<dbReference type="Gene3D" id="3.30.450.20">
    <property type="entry name" value="PAS domain"/>
    <property type="match status" value="1"/>
</dbReference>
<dbReference type="SUPFAM" id="SSF55874">
    <property type="entry name" value="ATPase domain of HSP90 chaperone/DNA topoisomerase II/histidine kinase"/>
    <property type="match status" value="1"/>
</dbReference>
<dbReference type="GO" id="GO:0005524">
    <property type="term" value="F:ATP binding"/>
    <property type="evidence" value="ECO:0007669"/>
    <property type="project" value="UniProtKB-KW"/>
</dbReference>
<organism evidence="1 2">
    <name type="scientific">Vitreoscilla stercoraria</name>
    <dbReference type="NCBI Taxonomy" id="61"/>
    <lineage>
        <taxon>Bacteria</taxon>
        <taxon>Pseudomonadati</taxon>
        <taxon>Pseudomonadota</taxon>
        <taxon>Betaproteobacteria</taxon>
        <taxon>Neisseriales</taxon>
        <taxon>Neisseriaceae</taxon>
        <taxon>Vitreoscilla</taxon>
    </lineage>
</organism>
<dbReference type="EMBL" id="CP091512">
    <property type="protein sequence ID" value="UOO91951.1"/>
    <property type="molecule type" value="Genomic_DNA"/>
</dbReference>
<keyword evidence="1" id="KW-0547">Nucleotide-binding</keyword>
<dbReference type="Proteomes" id="UP000832034">
    <property type="component" value="Chromosome"/>
</dbReference>
<dbReference type="InterPro" id="IPR036890">
    <property type="entry name" value="HATPase_C_sf"/>
</dbReference>
<reference evidence="1" key="1">
    <citation type="submission" date="2021-12" db="EMBL/GenBank/DDBJ databases">
        <authorList>
            <person name="Veyrier F.J."/>
        </authorList>
    </citation>
    <scope>NUCLEOTIDE SEQUENCE</scope>
    <source>
        <strain evidence="1">SAG 1488-6</strain>
    </source>
</reference>
<sequence length="498" mass="58174">MQFLYAYFIWQQQNQFQRQQQHSLAQQQQYEMMFQNINSGLFLLDRNHHLNQQHSRHLNTLLHQSELRGKNMVAALRPFISKTEVPLIERFLQQLFDPTISLHLLQELNPLSHIDLHFTDQNTGTHISKCLSFHFTRIYEQQDITHILVTVNEITLDSQVDNVMPHAIDTHTQFLLSLIYLDTSSLQNIIAQTTKHIEALSYLLKQECSRPEAYKLLIPTLLQHTEQLQQMANQYELTVLCHLLDEFNLQLLDLKQQHYLNRTHFQPLLVLTQRLQNLVHLMEQIDARFEALKQTPQEAHLASEPTNYSMELAWQEDDQLQQWQHDLANIAQHNHKSIHLTCPSHLFQHLPLQLAYKLQDCAWYLIQYAAMYRIEEPLLREHQGKNSLGQITVSFTSTDSQHILNIEDDGQGIDFDAITLYAMDLGWLAENQTSPINSEQLLHCLFEPEFAPLSAINAAKNAQSLYSLRNWLDEKGGQINIQTEKNTWTCVTIKLPKS</sequence>
<name>A0ABY4E865_VITST</name>
<proteinExistence type="predicted"/>
<accession>A0ABY4E865</accession>
<reference evidence="1" key="2">
    <citation type="journal article" date="2022" name="Res Sq">
        <title>Evolution of multicellular longitudinally dividing oral cavity symbionts (Neisseriaceae).</title>
        <authorList>
            <person name="Nyongesa S."/>
            <person name="Weber P."/>
            <person name="Bernet E."/>
            <person name="Pullido F."/>
            <person name="Nieckarz M."/>
            <person name="Delaby M."/>
            <person name="Nieves C."/>
            <person name="Viehboeck T."/>
            <person name="Krause N."/>
            <person name="Rivera-Millot A."/>
            <person name="Nakamura A."/>
            <person name="Vischer N."/>
            <person name="VanNieuwenhze M."/>
            <person name="Brun Y."/>
            <person name="Cava F."/>
            <person name="Bulgheresi S."/>
            <person name="Veyrier F."/>
        </authorList>
    </citation>
    <scope>NUCLEOTIDE SEQUENCE</scope>
    <source>
        <strain evidence="1">SAG 1488-6</strain>
    </source>
</reference>
<keyword evidence="1" id="KW-0067">ATP-binding</keyword>
<evidence type="ECO:0000313" key="2">
    <source>
        <dbReference type="Proteomes" id="UP000832034"/>
    </source>
</evidence>
<dbReference type="RefSeq" id="WP_019957303.1">
    <property type="nucleotide sequence ID" value="NZ_CP091512.1"/>
</dbReference>
<dbReference type="Gene3D" id="3.30.565.10">
    <property type="entry name" value="Histidine kinase-like ATPase, C-terminal domain"/>
    <property type="match status" value="1"/>
</dbReference>
<keyword evidence="2" id="KW-1185">Reference proteome</keyword>